<feature type="region of interest" description="Disordered" evidence="1">
    <location>
        <begin position="201"/>
        <end position="237"/>
    </location>
</feature>
<feature type="compositionally biased region" description="Gly residues" evidence="1">
    <location>
        <begin position="100"/>
        <end position="112"/>
    </location>
</feature>
<feature type="compositionally biased region" description="Pro residues" evidence="1">
    <location>
        <begin position="33"/>
        <end position="50"/>
    </location>
</feature>
<dbReference type="Proteomes" id="UP001175227">
    <property type="component" value="Unassembled WGS sequence"/>
</dbReference>
<feature type="compositionally biased region" description="Low complexity" evidence="1">
    <location>
        <begin position="86"/>
        <end position="99"/>
    </location>
</feature>
<gene>
    <name evidence="2" type="ORF">IW261DRAFT_1509143</name>
</gene>
<feature type="compositionally biased region" description="Gly residues" evidence="1">
    <location>
        <begin position="129"/>
        <end position="144"/>
    </location>
</feature>
<evidence type="ECO:0000313" key="2">
    <source>
        <dbReference type="EMBL" id="KAK0472131.1"/>
    </source>
</evidence>
<name>A0AA39NUR6_9AGAR</name>
<feature type="compositionally biased region" description="Basic residues" evidence="1">
    <location>
        <begin position="68"/>
        <end position="81"/>
    </location>
</feature>
<dbReference type="AlphaFoldDB" id="A0AA39NUR6"/>
<evidence type="ECO:0000313" key="3">
    <source>
        <dbReference type="Proteomes" id="UP001175227"/>
    </source>
</evidence>
<feature type="compositionally biased region" description="Basic residues" evidence="1">
    <location>
        <begin position="23"/>
        <end position="32"/>
    </location>
</feature>
<dbReference type="EMBL" id="JAUEPR010000043">
    <property type="protein sequence ID" value="KAK0472131.1"/>
    <property type="molecule type" value="Genomic_DNA"/>
</dbReference>
<proteinExistence type="predicted"/>
<protein>
    <submittedName>
        <fullName evidence="2">Uncharacterized protein</fullName>
    </submittedName>
</protein>
<keyword evidence="3" id="KW-1185">Reference proteome</keyword>
<comment type="caution">
    <text evidence="2">The sequence shown here is derived from an EMBL/GenBank/DDBJ whole genome shotgun (WGS) entry which is preliminary data.</text>
</comment>
<feature type="region of interest" description="Disordered" evidence="1">
    <location>
        <begin position="1"/>
        <end position="150"/>
    </location>
</feature>
<accession>A0AA39NUR6</accession>
<organism evidence="2 3">
    <name type="scientific">Armillaria novae-zelandiae</name>
    <dbReference type="NCBI Taxonomy" id="153914"/>
    <lineage>
        <taxon>Eukaryota</taxon>
        <taxon>Fungi</taxon>
        <taxon>Dikarya</taxon>
        <taxon>Basidiomycota</taxon>
        <taxon>Agaricomycotina</taxon>
        <taxon>Agaricomycetes</taxon>
        <taxon>Agaricomycetidae</taxon>
        <taxon>Agaricales</taxon>
        <taxon>Marasmiineae</taxon>
        <taxon>Physalacriaceae</taxon>
        <taxon>Armillaria</taxon>
    </lineage>
</organism>
<reference evidence="2" key="1">
    <citation type="submission" date="2023-06" db="EMBL/GenBank/DDBJ databases">
        <authorList>
            <consortium name="Lawrence Berkeley National Laboratory"/>
            <person name="Ahrendt S."/>
            <person name="Sahu N."/>
            <person name="Indic B."/>
            <person name="Wong-Bajracharya J."/>
            <person name="Merenyi Z."/>
            <person name="Ke H.-M."/>
            <person name="Monk M."/>
            <person name="Kocsube S."/>
            <person name="Drula E."/>
            <person name="Lipzen A."/>
            <person name="Balint B."/>
            <person name="Henrissat B."/>
            <person name="Andreopoulos B."/>
            <person name="Martin F.M."/>
            <person name="Harder C.B."/>
            <person name="Rigling D."/>
            <person name="Ford K.L."/>
            <person name="Foster G.D."/>
            <person name="Pangilinan J."/>
            <person name="Papanicolaou A."/>
            <person name="Barry K."/>
            <person name="LaButti K."/>
            <person name="Viragh M."/>
            <person name="Koriabine M."/>
            <person name="Yan M."/>
            <person name="Riley R."/>
            <person name="Champramary S."/>
            <person name="Plett K.L."/>
            <person name="Tsai I.J."/>
            <person name="Slot J."/>
            <person name="Sipos G."/>
            <person name="Plett J."/>
            <person name="Nagy L.G."/>
            <person name="Grigoriev I.V."/>
        </authorList>
    </citation>
    <scope>NUCLEOTIDE SEQUENCE</scope>
    <source>
        <strain evidence="2">ICMP 16352</strain>
    </source>
</reference>
<feature type="compositionally biased region" description="Low complexity" evidence="1">
    <location>
        <begin position="51"/>
        <end position="67"/>
    </location>
</feature>
<sequence length="237" mass="24098">MASDLALPSLTHSFSRQLDYPHQQHHPSHHSHIPPPPPRAMAIPPPPIPQTPIQQSASSSSIPISSLRHPHPNPNPHKKQRLSPPSVSGPGMHSRSSSGSGSGGGGGAGQGGFYPPPSTQYHHAPFYSGGSGGGGGGGGGGSGGSFSTPAQFAGERRYASYPLSASMSRGGTEIFGLFDDHGRPGSSCPTQGRVDGAWLDFLSTSNGGPGGSRPSTSWERDTGAGGDEGGVVEKEEG</sequence>
<evidence type="ECO:0000256" key="1">
    <source>
        <dbReference type="SAM" id="MobiDB-lite"/>
    </source>
</evidence>